<gene>
    <name evidence="1" type="ORF">vBVspPpVa5_0073</name>
</gene>
<evidence type="ECO:0000313" key="2">
    <source>
        <dbReference type="Proteomes" id="UP000225978"/>
    </source>
</evidence>
<proteinExistence type="predicted"/>
<dbReference type="EMBL" id="KX889068">
    <property type="protein sequence ID" value="APC46057.1"/>
    <property type="molecule type" value="Genomic_DNA"/>
</dbReference>
<accession>A0A1J0GV47</accession>
<dbReference type="Proteomes" id="UP000225978">
    <property type="component" value="Segment"/>
</dbReference>
<organism evidence="1 2">
    <name type="scientific">Vibrio phage vB_VspP_pVa5</name>
    <dbReference type="NCBI Taxonomy" id="1913109"/>
    <lineage>
        <taxon>Viruses</taxon>
        <taxon>Duplodnaviria</taxon>
        <taxon>Heunggongvirae</taxon>
        <taxon>Uroviricota</taxon>
        <taxon>Caudoviricetes</taxon>
        <taxon>Schitoviridae</taxon>
        <taxon>Pontosvirinae</taxon>
        <taxon>Galateavirus</taxon>
        <taxon>Galateavirus PVA5</taxon>
    </lineage>
</organism>
<keyword evidence="1" id="KW-0255">Endonuclease</keyword>
<dbReference type="Gene3D" id="1.10.10.10">
    <property type="entry name" value="Winged helix-like DNA-binding domain superfamily/Winged helix DNA-binding domain"/>
    <property type="match status" value="1"/>
</dbReference>
<protein>
    <submittedName>
        <fullName evidence="1">HNH homing endonuclease protein</fullName>
    </submittedName>
</protein>
<keyword evidence="1" id="KW-0540">Nuclease</keyword>
<dbReference type="InterPro" id="IPR036388">
    <property type="entry name" value="WH-like_DNA-bd_sf"/>
</dbReference>
<reference evidence="1 2" key="1">
    <citation type="journal article" date="2017" name="Viruses">
        <title>Stumbling across the Same Phage: Comparative Genomics of Widespread Temperate Phages Infecting the Fish Pathogen Vibrio anguillarum.</title>
        <authorList>
            <person name="Kalatzis P.G."/>
            <person name="Rorbo N.I."/>
            <person name="Castillo D."/>
            <person name="Mauritzen J.J."/>
            <person name="Jorgensen J."/>
            <person name="Kokkari C."/>
            <person name="Zhang F."/>
            <person name="Katharios P."/>
            <person name="Middelboe M."/>
        </authorList>
    </citation>
    <scope>NUCLEOTIDE SEQUENCE [LARGE SCALE GENOMIC DNA]</scope>
</reference>
<keyword evidence="1" id="KW-0378">Hydrolase</keyword>
<name>A0A1J0GV47_9CAUD</name>
<evidence type="ECO:0000313" key="1">
    <source>
        <dbReference type="EMBL" id="APC46057.1"/>
    </source>
</evidence>
<keyword evidence="2" id="KW-1185">Reference proteome</keyword>
<sequence length="160" mass="18172">MPKRTVCGIGYNSGGEYPSRADNKPVRCYSIWKAMLRRCYVDTCKDYVRYGAKGVIVCDEWHDYQAFAAWADQHYVEGYHLDKDLKVKGNMVYGPSGCSFVPALDNIADANAMEFTLTAPDGSVVSGYNLKEFCRENNLDRANIRQVMRGQRKSCKGWKK</sequence>
<dbReference type="GO" id="GO:0004519">
    <property type="term" value="F:endonuclease activity"/>
    <property type="evidence" value="ECO:0007669"/>
    <property type="project" value="UniProtKB-KW"/>
</dbReference>